<dbReference type="AlphaFoldDB" id="A0A438LY08"/>
<accession>A0A438LY08</accession>
<evidence type="ECO:0000313" key="1">
    <source>
        <dbReference type="EMBL" id="RVX38148.1"/>
    </source>
</evidence>
<organism evidence="1 2">
    <name type="scientific">Nonomuraea polychroma</name>
    <dbReference type="NCBI Taxonomy" id="46176"/>
    <lineage>
        <taxon>Bacteria</taxon>
        <taxon>Bacillati</taxon>
        <taxon>Actinomycetota</taxon>
        <taxon>Actinomycetes</taxon>
        <taxon>Streptosporangiales</taxon>
        <taxon>Streptosporangiaceae</taxon>
        <taxon>Nonomuraea</taxon>
    </lineage>
</organism>
<dbReference type="RefSeq" id="WP_127930822.1">
    <property type="nucleotide sequence ID" value="NZ_SAUN01000001.1"/>
</dbReference>
<dbReference type="Gene3D" id="3.40.830.10">
    <property type="entry name" value="LigB-like"/>
    <property type="match status" value="1"/>
</dbReference>
<proteinExistence type="predicted"/>
<sequence>MLAAAAVCPPTPLIVTQLPDLRSACHTAIAGLLATRPDTLIVVGGAGHAASYDGHAAGTLRPWGLDVTAGRGEPVLPLSLTVGRCLLRDHAPDAFHSVAFDATTEECLSLGAELAAAGERVALLVMADGSACLTPKAPGRYDDAAQPYDDLIADAVATAAPGALAALDPKEADRLWVSGRAALQVLAGAAETARLHGRLLTRAAPYGVGYFAGLWT</sequence>
<dbReference type="Proteomes" id="UP000284824">
    <property type="component" value="Unassembled WGS sequence"/>
</dbReference>
<protein>
    <recommendedName>
        <fullName evidence="3">Catalytic LigB subunit of aromatic ring-opening dioxygenase</fullName>
    </recommendedName>
</protein>
<dbReference type="EMBL" id="SAUN01000001">
    <property type="protein sequence ID" value="RVX38148.1"/>
    <property type="molecule type" value="Genomic_DNA"/>
</dbReference>
<gene>
    <name evidence="1" type="ORF">EDD27_0441</name>
</gene>
<dbReference type="OrthoDB" id="4543339at2"/>
<evidence type="ECO:0008006" key="3">
    <source>
        <dbReference type="Google" id="ProtNLM"/>
    </source>
</evidence>
<keyword evidence="2" id="KW-1185">Reference proteome</keyword>
<name>A0A438LY08_9ACTN</name>
<evidence type="ECO:0000313" key="2">
    <source>
        <dbReference type="Proteomes" id="UP000284824"/>
    </source>
</evidence>
<reference evidence="1 2" key="1">
    <citation type="submission" date="2019-01" db="EMBL/GenBank/DDBJ databases">
        <title>Sequencing the genomes of 1000 actinobacteria strains.</title>
        <authorList>
            <person name="Klenk H.-P."/>
        </authorList>
    </citation>
    <scope>NUCLEOTIDE SEQUENCE [LARGE SCALE GENOMIC DNA]</scope>
    <source>
        <strain evidence="1 2">DSM 43925</strain>
    </source>
</reference>
<comment type="caution">
    <text evidence="1">The sequence shown here is derived from an EMBL/GenBank/DDBJ whole genome shotgun (WGS) entry which is preliminary data.</text>
</comment>